<reference evidence="1" key="1">
    <citation type="submission" date="2020-02" db="EMBL/GenBank/DDBJ databases">
        <authorList>
            <person name="Meier V. D."/>
        </authorList>
    </citation>
    <scope>NUCLEOTIDE SEQUENCE</scope>
    <source>
        <strain evidence="1">AVDCRST_MAG49</strain>
    </source>
</reference>
<accession>A0A6J4U4M7</accession>
<proteinExistence type="predicted"/>
<dbReference type="Gene3D" id="3.40.80.10">
    <property type="entry name" value="Peptidoglycan recognition protein-like"/>
    <property type="match status" value="1"/>
</dbReference>
<organism evidence="1">
    <name type="scientific">uncultured Thermomicrobiales bacterium</name>
    <dbReference type="NCBI Taxonomy" id="1645740"/>
    <lineage>
        <taxon>Bacteria</taxon>
        <taxon>Pseudomonadati</taxon>
        <taxon>Thermomicrobiota</taxon>
        <taxon>Thermomicrobia</taxon>
        <taxon>Thermomicrobiales</taxon>
        <taxon>environmental samples</taxon>
    </lineage>
</organism>
<dbReference type="AlphaFoldDB" id="A0A6J4U4M7"/>
<gene>
    <name evidence="1" type="ORF">AVDCRST_MAG49-595</name>
</gene>
<protein>
    <submittedName>
        <fullName evidence="1">Uncharacterized protein</fullName>
    </submittedName>
</protein>
<dbReference type="EMBL" id="CADCWG010000037">
    <property type="protein sequence ID" value="CAA9539020.1"/>
    <property type="molecule type" value="Genomic_DNA"/>
</dbReference>
<sequence>MSLTVLAAPPLVFGRVPRPPVVWRPLDERRKPSGWSRLGPRRIVGTCVHRMEGTLRGSEQHFLSDDPHGRDALTDFGIGGILDGDLDGTIWGWLLPEDDRAPWASGPCDGLEGDGPAFVRAFGVAAVNRDLRSIELSGRGDTPVTPRQLAALAALVAHTHDQAGVPWHAFPVHPASGVVTQLQHWEFAVKGCPGPVLRGLTDAYQDRARAIMRAWQTAPPVPAPPTAPGPLPLPPVPPAVPVRPRVPYASGQDLAVAAWQFGSTERLLLDGAVEVVPGTDGARRYVFDPAGVVSNAWLARGHAEGEFPAITAWRQFPPMAADSPPREAVRFANGWTLWSPGLGRGWFWLGRDGAIR</sequence>
<evidence type="ECO:0000313" key="1">
    <source>
        <dbReference type="EMBL" id="CAA9539020.1"/>
    </source>
</evidence>
<dbReference type="GO" id="GO:0008745">
    <property type="term" value="F:N-acetylmuramoyl-L-alanine amidase activity"/>
    <property type="evidence" value="ECO:0007669"/>
    <property type="project" value="InterPro"/>
</dbReference>
<name>A0A6J4U4M7_9BACT</name>
<dbReference type="InterPro" id="IPR036505">
    <property type="entry name" value="Amidase/PGRP_sf"/>
</dbReference>
<dbReference type="SUPFAM" id="SSF55846">
    <property type="entry name" value="N-acetylmuramoyl-L-alanine amidase-like"/>
    <property type="match status" value="1"/>
</dbReference>
<dbReference type="GO" id="GO:0009253">
    <property type="term" value="P:peptidoglycan catabolic process"/>
    <property type="evidence" value="ECO:0007669"/>
    <property type="project" value="InterPro"/>
</dbReference>